<evidence type="ECO:0000313" key="3">
    <source>
        <dbReference type="EMBL" id="MFC6904899.1"/>
    </source>
</evidence>
<feature type="region of interest" description="Disordered" evidence="1">
    <location>
        <begin position="27"/>
        <end position="63"/>
    </location>
</feature>
<feature type="compositionally biased region" description="Basic and acidic residues" evidence="1">
    <location>
        <begin position="220"/>
        <end position="229"/>
    </location>
</feature>
<protein>
    <recommendedName>
        <fullName evidence="2">DUF7282 domain-containing protein</fullName>
    </recommendedName>
</protein>
<organism evidence="3 4">
    <name type="scientific">Halalkalicoccus tibetensis</name>
    <dbReference type="NCBI Taxonomy" id="175632"/>
    <lineage>
        <taxon>Archaea</taxon>
        <taxon>Methanobacteriati</taxon>
        <taxon>Methanobacteriota</taxon>
        <taxon>Stenosarchaea group</taxon>
        <taxon>Halobacteria</taxon>
        <taxon>Halobacteriales</taxon>
        <taxon>Halococcaceae</taxon>
        <taxon>Halalkalicoccus</taxon>
    </lineage>
</organism>
<dbReference type="AlphaFoldDB" id="A0ABD5V483"/>
<accession>A0ABD5V483</accession>
<name>A0ABD5V483_9EURY</name>
<feature type="compositionally biased region" description="Acidic residues" evidence="1">
    <location>
        <begin position="346"/>
        <end position="375"/>
    </location>
</feature>
<feature type="compositionally biased region" description="Acidic residues" evidence="1">
    <location>
        <begin position="242"/>
        <end position="339"/>
    </location>
</feature>
<gene>
    <name evidence="3" type="ORF">ACFQGH_06755</name>
</gene>
<proteinExistence type="predicted"/>
<dbReference type="EMBL" id="JBHSXQ010000002">
    <property type="protein sequence ID" value="MFC6904899.1"/>
    <property type="molecule type" value="Genomic_DNA"/>
</dbReference>
<comment type="caution">
    <text evidence="3">The sequence shown here is derived from an EMBL/GenBank/DDBJ whole genome shotgun (WGS) entry which is preliminary data.</text>
</comment>
<feature type="domain" description="DUF7282" evidence="2">
    <location>
        <begin position="46"/>
        <end position="182"/>
    </location>
</feature>
<sequence>MDRTQRTTTDVSRRTIIRGMAGLAALGGVGNAAADEEDDRGGDPSADVSFPDQTVANDGSGPTVTVDRLEINEGGYQSIHQYSRFQFAEGEDPEEYDVPVPDELGNPVCESLIGITEYLEPGVHEDLEVPLFRSDSPAVELGAAEAGPLEESQVMIAIPHHNTTDEGTFNCPDDPSTPDPFENGEEVDGAFGNGSRDVGDIGVSHDLATVLVEDDDEEQKDVAGREGELIRAGVLVPQPVGPDDEEEEDIEEEGDEDDEDEDGEEREQENEGEGNGEEEDDDDEESEEEDDDDEESEEERDDGDSDDEDDREDDDGDEDEESGNEQEGEGDDGEEDGSDEERREAEDEEDDGDSESEDDEEGDGNENENEGSGEK</sequence>
<keyword evidence="4" id="KW-1185">Reference proteome</keyword>
<evidence type="ECO:0000313" key="4">
    <source>
        <dbReference type="Proteomes" id="UP001596312"/>
    </source>
</evidence>
<dbReference type="InterPro" id="IPR055706">
    <property type="entry name" value="Slg1/2_DUF7282"/>
</dbReference>
<dbReference type="Proteomes" id="UP001596312">
    <property type="component" value="Unassembled WGS sequence"/>
</dbReference>
<dbReference type="PROSITE" id="PS51318">
    <property type="entry name" value="TAT"/>
    <property type="match status" value="1"/>
</dbReference>
<evidence type="ECO:0000259" key="2">
    <source>
        <dbReference type="Pfam" id="PF23951"/>
    </source>
</evidence>
<evidence type="ECO:0000256" key="1">
    <source>
        <dbReference type="SAM" id="MobiDB-lite"/>
    </source>
</evidence>
<feature type="compositionally biased region" description="Polar residues" evidence="1">
    <location>
        <begin position="51"/>
        <end position="63"/>
    </location>
</feature>
<reference evidence="3 4" key="1">
    <citation type="journal article" date="2019" name="Int. J. Syst. Evol. Microbiol.">
        <title>The Global Catalogue of Microorganisms (GCM) 10K type strain sequencing project: providing services to taxonomists for standard genome sequencing and annotation.</title>
        <authorList>
            <consortium name="The Broad Institute Genomics Platform"/>
            <consortium name="The Broad Institute Genome Sequencing Center for Infectious Disease"/>
            <person name="Wu L."/>
            <person name="Ma J."/>
        </authorList>
    </citation>
    <scope>NUCLEOTIDE SEQUENCE [LARGE SCALE GENOMIC DNA]</scope>
    <source>
        <strain evidence="3 4">CGMCC 1.3240</strain>
    </source>
</reference>
<feature type="region of interest" description="Disordered" evidence="1">
    <location>
        <begin position="163"/>
        <end position="375"/>
    </location>
</feature>
<dbReference type="Pfam" id="PF23951">
    <property type="entry name" value="DUF7282"/>
    <property type="match status" value="1"/>
</dbReference>
<dbReference type="RefSeq" id="WP_340603414.1">
    <property type="nucleotide sequence ID" value="NZ_JBBMXV010000002.1"/>
</dbReference>
<dbReference type="InterPro" id="IPR006311">
    <property type="entry name" value="TAT_signal"/>
</dbReference>